<accession>A0A0R2DL30</accession>
<dbReference type="Proteomes" id="UP000051378">
    <property type="component" value="Unassembled WGS sequence"/>
</dbReference>
<proteinExistence type="predicted"/>
<dbReference type="EMBL" id="AYZL01000006">
    <property type="protein sequence ID" value="KRN04782.1"/>
    <property type="molecule type" value="Genomic_DNA"/>
</dbReference>
<reference evidence="1 2" key="1">
    <citation type="journal article" date="2015" name="Genome Announc.">
        <title>Expanding the biotechnology potential of lactobacilli through comparative genomics of 213 strains and associated genera.</title>
        <authorList>
            <person name="Sun Z."/>
            <person name="Harris H.M."/>
            <person name="McCann A."/>
            <person name="Guo C."/>
            <person name="Argimon S."/>
            <person name="Zhang W."/>
            <person name="Yang X."/>
            <person name="Jeffery I.B."/>
            <person name="Cooney J.C."/>
            <person name="Kagawa T.F."/>
            <person name="Liu W."/>
            <person name="Song Y."/>
            <person name="Salvetti E."/>
            <person name="Wrobel A."/>
            <person name="Rasinkangas P."/>
            <person name="Parkhill J."/>
            <person name="Rea M.C."/>
            <person name="O'Sullivan O."/>
            <person name="Ritari J."/>
            <person name="Douillard F.P."/>
            <person name="Paul Ross R."/>
            <person name="Yang R."/>
            <person name="Briner A.E."/>
            <person name="Felis G.E."/>
            <person name="de Vos W.M."/>
            <person name="Barrangou R."/>
            <person name="Klaenhammer T.R."/>
            <person name="Caufield P.W."/>
            <person name="Cui Y."/>
            <person name="Zhang H."/>
            <person name="O'Toole P.W."/>
        </authorList>
    </citation>
    <scope>NUCLEOTIDE SEQUENCE [LARGE SCALE GENOMIC DNA]</scope>
    <source>
        <strain evidence="1 2">DSM 23037</strain>
    </source>
</reference>
<dbReference type="AlphaFoldDB" id="A0A0R2DL30"/>
<dbReference type="PATRIC" id="fig|1423744.4.peg.1168"/>
<name>A0A0R2DL30_9LACO</name>
<keyword evidence="2" id="KW-1185">Reference proteome</keyword>
<gene>
    <name evidence="1" type="ORF">FC86_GL001138</name>
</gene>
<evidence type="ECO:0000313" key="2">
    <source>
        <dbReference type="Proteomes" id="UP000051378"/>
    </source>
</evidence>
<sequence>MKAIIEEATKNENNYEKRALLSYLNQFQHQLEVRHDLAEGELDGRLWNHEQW</sequence>
<organism evidence="1 2">
    <name type="scientific">Holzapfeliella floricola DSM 23037 = JCM 16512</name>
    <dbReference type="NCBI Taxonomy" id="1423744"/>
    <lineage>
        <taxon>Bacteria</taxon>
        <taxon>Bacillati</taxon>
        <taxon>Bacillota</taxon>
        <taxon>Bacilli</taxon>
        <taxon>Lactobacillales</taxon>
        <taxon>Lactobacillaceae</taxon>
        <taxon>Holzapfeliella</taxon>
    </lineage>
</organism>
<protein>
    <submittedName>
        <fullName evidence="1">Uncharacterized protein</fullName>
    </submittedName>
</protein>
<comment type="caution">
    <text evidence="1">The sequence shown here is derived from an EMBL/GenBank/DDBJ whole genome shotgun (WGS) entry which is preliminary data.</text>
</comment>
<evidence type="ECO:0000313" key="1">
    <source>
        <dbReference type="EMBL" id="KRN04782.1"/>
    </source>
</evidence>